<evidence type="ECO:0000313" key="3">
    <source>
        <dbReference type="Proteomes" id="UP000654075"/>
    </source>
</evidence>
<feature type="compositionally biased region" description="Basic and acidic residues" evidence="1">
    <location>
        <begin position="108"/>
        <end position="128"/>
    </location>
</feature>
<evidence type="ECO:0000313" key="2">
    <source>
        <dbReference type="EMBL" id="CAE8584722.1"/>
    </source>
</evidence>
<dbReference type="OrthoDB" id="490374at2759"/>
<feature type="compositionally biased region" description="Basic and acidic residues" evidence="1">
    <location>
        <begin position="256"/>
        <end position="266"/>
    </location>
</feature>
<accession>A0A813DGJ0</accession>
<protein>
    <submittedName>
        <fullName evidence="2">Uncharacterized protein</fullName>
    </submittedName>
</protein>
<sequence length="455" mass="50368">APRDFSDLTAEAWPPATGWMPPDVIMYEKSSEDSWLPRRPPSTSLANHVLKSSIGGPARPKQPEGFQAMRSVFDMRVDSADGQSEASAAPSWRPRQAATPEGRATPAPERHAVPPPDRRATLPPDRRATPVPEGRATPAPGGRSTSRQSGAPHSARASSHRGGGRSLNTGWAPPVIDNSAIPRRAAPKKKDQSPQTLDLQGSSVVGRAAGSVVSRAAGAALPPATPSVTAFSEISEANSAIPRKKSSVHSPWGADRANRDTPSRELHVQKQLMYRQLLDEQNERNADIRRRRDAENYELDVRTVPSLSTKTHEWGAPPTDAASERAIQKEWTVVVEHRKGRERQRRVTEEQSSKLWSEECNREQAEQWLQRKHKRQELLATLTSEWKAAAEEKRRETESNRIAERQAEREVVAAVAEGMVPPRRLRKPCEGFFSRAEANVDTKRAMRCFTPTSAR</sequence>
<reference evidence="2" key="1">
    <citation type="submission" date="2021-02" db="EMBL/GenBank/DDBJ databases">
        <authorList>
            <person name="Dougan E. K."/>
            <person name="Rhodes N."/>
            <person name="Thang M."/>
            <person name="Chan C."/>
        </authorList>
    </citation>
    <scope>NUCLEOTIDE SEQUENCE</scope>
</reference>
<dbReference type="Proteomes" id="UP000654075">
    <property type="component" value="Unassembled WGS sequence"/>
</dbReference>
<feature type="non-terminal residue" evidence="2">
    <location>
        <position position="1"/>
    </location>
</feature>
<name>A0A813DGJ0_POLGL</name>
<proteinExistence type="predicted"/>
<evidence type="ECO:0000256" key="1">
    <source>
        <dbReference type="SAM" id="MobiDB-lite"/>
    </source>
</evidence>
<feature type="region of interest" description="Disordered" evidence="1">
    <location>
        <begin position="235"/>
        <end position="266"/>
    </location>
</feature>
<dbReference type="AlphaFoldDB" id="A0A813DGJ0"/>
<feature type="region of interest" description="Disordered" evidence="1">
    <location>
        <begin position="1"/>
        <end position="204"/>
    </location>
</feature>
<keyword evidence="3" id="KW-1185">Reference proteome</keyword>
<dbReference type="EMBL" id="CAJNNV010001293">
    <property type="protein sequence ID" value="CAE8584722.1"/>
    <property type="molecule type" value="Genomic_DNA"/>
</dbReference>
<gene>
    <name evidence="2" type="ORF">PGLA1383_LOCUS3648</name>
</gene>
<comment type="caution">
    <text evidence="2">The sequence shown here is derived from an EMBL/GenBank/DDBJ whole genome shotgun (WGS) entry which is preliminary data.</text>
</comment>
<organism evidence="2 3">
    <name type="scientific">Polarella glacialis</name>
    <name type="common">Dinoflagellate</name>
    <dbReference type="NCBI Taxonomy" id="89957"/>
    <lineage>
        <taxon>Eukaryota</taxon>
        <taxon>Sar</taxon>
        <taxon>Alveolata</taxon>
        <taxon>Dinophyceae</taxon>
        <taxon>Suessiales</taxon>
        <taxon>Suessiaceae</taxon>
        <taxon>Polarella</taxon>
    </lineage>
</organism>